<name>A0A367P985_CUPNE</name>
<reference evidence="2 3" key="1">
    <citation type="submission" date="2018-04" db="EMBL/GenBank/DDBJ databases">
        <title>Cupriavidus necator CR12 genome sequencing and assembly.</title>
        <authorList>
            <person name="Ben Fekih I."/>
            <person name="Mazhar H.S."/>
            <person name="Bello S.K."/>
            <person name="Rensing C."/>
        </authorList>
    </citation>
    <scope>NUCLEOTIDE SEQUENCE [LARGE SCALE GENOMIC DNA]</scope>
    <source>
        <strain evidence="2 3">CR12</strain>
    </source>
</reference>
<dbReference type="Gene3D" id="3.10.450.50">
    <property type="match status" value="1"/>
</dbReference>
<gene>
    <name evidence="2" type="ORF">DDK22_35520</name>
</gene>
<evidence type="ECO:0000313" key="3">
    <source>
        <dbReference type="Proteomes" id="UP000253501"/>
    </source>
</evidence>
<dbReference type="EMBL" id="QDHA01000125">
    <property type="protein sequence ID" value="RCJ03787.1"/>
    <property type="molecule type" value="Genomic_DNA"/>
</dbReference>
<protein>
    <submittedName>
        <fullName evidence="2">Nuclear transport factor 2 family protein</fullName>
    </submittedName>
</protein>
<dbReference type="InterPro" id="IPR013100">
    <property type="entry name" value="LEH"/>
</dbReference>
<dbReference type="AlphaFoldDB" id="A0A367P985"/>
<comment type="caution">
    <text evidence="2">The sequence shown here is derived from an EMBL/GenBank/DDBJ whole genome shotgun (WGS) entry which is preliminary data.</text>
</comment>
<dbReference type="Pfam" id="PF07858">
    <property type="entry name" value="LEH"/>
    <property type="match status" value="1"/>
</dbReference>
<dbReference type="SUPFAM" id="SSF54427">
    <property type="entry name" value="NTF2-like"/>
    <property type="match status" value="1"/>
</dbReference>
<feature type="domain" description="Limonene-1,2-epoxide hydrolase" evidence="1">
    <location>
        <begin position="17"/>
        <end position="128"/>
    </location>
</feature>
<organism evidence="2 3">
    <name type="scientific">Cupriavidus necator</name>
    <name type="common">Alcaligenes eutrophus</name>
    <name type="synonym">Ralstonia eutropha</name>
    <dbReference type="NCBI Taxonomy" id="106590"/>
    <lineage>
        <taxon>Bacteria</taxon>
        <taxon>Pseudomonadati</taxon>
        <taxon>Pseudomonadota</taxon>
        <taxon>Betaproteobacteria</taxon>
        <taxon>Burkholderiales</taxon>
        <taxon>Burkholderiaceae</taxon>
        <taxon>Cupriavidus</taxon>
    </lineage>
</organism>
<evidence type="ECO:0000313" key="2">
    <source>
        <dbReference type="EMBL" id="RCJ03787.1"/>
    </source>
</evidence>
<dbReference type="InterPro" id="IPR032710">
    <property type="entry name" value="NTF2-like_dom_sf"/>
</dbReference>
<evidence type="ECO:0000259" key="1">
    <source>
        <dbReference type="Pfam" id="PF07858"/>
    </source>
</evidence>
<dbReference type="Proteomes" id="UP000253501">
    <property type="component" value="Unassembled WGS sequence"/>
</dbReference>
<sequence length="136" mass="15224">MVTSTLSTEKKKEIFREMAQAWEAKDWQKCASLIAPDGVLHSVMLDPCVGRQAFLERIEKAAKPNKHVKLHIQRMGTADEALIVERIDEIIIDGIGRSVPTVGILEFDGALISLWREYYDRPTLLKALGLSADPHA</sequence>
<proteinExistence type="predicted"/>
<accession>A0A367P985</accession>
<dbReference type="RefSeq" id="WP_114136005.1">
    <property type="nucleotide sequence ID" value="NZ_CP068436.1"/>
</dbReference>